<comment type="caution">
    <text evidence="1">The sequence shown here is derived from an EMBL/GenBank/DDBJ whole genome shotgun (WGS) entry which is preliminary data.</text>
</comment>
<reference evidence="2" key="1">
    <citation type="submission" date="2016-11" db="EMBL/GenBank/DDBJ databases">
        <authorList>
            <person name="Jaros S."/>
            <person name="Januszkiewicz K."/>
            <person name="Wedrychowicz H."/>
        </authorList>
    </citation>
    <scope>NUCLEOTIDE SEQUENCE [LARGE SCALE GENOMIC DNA]</scope>
    <source>
        <strain evidence="2">DSM 7057</strain>
    </source>
</reference>
<dbReference type="Proteomes" id="UP000182680">
    <property type="component" value="Unassembled WGS sequence"/>
</dbReference>
<organism evidence="1 2">
    <name type="scientific">Desulfovibrio desulfuricans</name>
    <dbReference type="NCBI Taxonomy" id="876"/>
    <lineage>
        <taxon>Bacteria</taxon>
        <taxon>Pseudomonadati</taxon>
        <taxon>Thermodesulfobacteriota</taxon>
        <taxon>Desulfovibrionia</taxon>
        <taxon>Desulfovibrionales</taxon>
        <taxon>Desulfovibrionaceae</taxon>
        <taxon>Desulfovibrio</taxon>
    </lineage>
</organism>
<name>A0AA94L1K5_DESDE</name>
<gene>
    <name evidence="1" type="ORF">SAMN02910291_00739</name>
</gene>
<proteinExistence type="predicted"/>
<dbReference type="RefSeq" id="WP_012623959.1">
    <property type="nucleotide sequence ID" value="NZ_FPIW01000008.1"/>
</dbReference>
<evidence type="ECO:0000313" key="1">
    <source>
        <dbReference type="EMBL" id="SFW30004.1"/>
    </source>
</evidence>
<accession>A0AA94L1K5</accession>
<dbReference type="EMBL" id="FPIW01000008">
    <property type="protein sequence ID" value="SFW30004.1"/>
    <property type="molecule type" value="Genomic_DNA"/>
</dbReference>
<evidence type="ECO:0000313" key="2">
    <source>
        <dbReference type="Proteomes" id="UP000182680"/>
    </source>
</evidence>
<sequence length="107" mass="12246">MAQGLSLLDQALDLARQEMNALEDGAYDKAVILAEKRNEVTSMAWYMLEDGRAEEYRGHLVELARVQEHLTGLATRARDALRQDLQRSRLERQRMNGYQQSIGQALQ</sequence>
<dbReference type="AlphaFoldDB" id="A0AA94L1K5"/>
<protein>
    <submittedName>
        <fullName evidence="1">Uncharacterized protein</fullName>
    </submittedName>
</protein>